<organism evidence="1 2">
    <name type="scientific">Thermococcus radiotolerans</name>
    <dbReference type="NCBI Taxonomy" id="187880"/>
    <lineage>
        <taxon>Archaea</taxon>
        <taxon>Methanobacteriati</taxon>
        <taxon>Methanobacteriota</taxon>
        <taxon>Thermococci</taxon>
        <taxon>Thermococcales</taxon>
        <taxon>Thermococcaceae</taxon>
        <taxon>Thermococcus</taxon>
    </lineage>
</organism>
<dbReference type="InterPro" id="IPR023833">
    <property type="entry name" value="Signal_pept_SipW-depend-type"/>
</dbReference>
<keyword evidence="2" id="KW-1185">Reference proteome</keyword>
<protein>
    <submittedName>
        <fullName evidence="1">Uncharacterized protein</fullName>
    </submittedName>
</protein>
<dbReference type="Proteomes" id="UP000250085">
    <property type="component" value="Chromosome"/>
</dbReference>
<dbReference type="Pfam" id="PF12389">
    <property type="entry name" value="Peptidase_M73"/>
    <property type="match status" value="1"/>
</dbReference>
<dbReference type="EMBL" id="CP015106">
    <property type="protein sequence ID" value="ASJ15183.1"/>
    <property type="molecule type" value="Genomic_DNA"/>
</dbReference>
<evidence type="ECO:0000313" key="2">
    <source>
        <dbReference type="Proteomes" id="UP000250085"/>
    </source>
</evidence>
<dbReference type="GeneID" id="33328903"/>
<dbReference type="RefSeq" id="WP_157726919.1">
    <property type="nucleotide sequence ID" value="NZ_CP015106.1"/>
</dbReference>
<dbReference type="KEGG" id="trl:A3L10_08600"/>
<evidence type="ECO:0000313" key="1">
    <source>
        <dbReference type="EMBL" id="ASJ15183.1"/>
    </source>
</evidence>
<reference evidence="1 2" key="1">
    <citation type="submission" date="2016-04" db="EMBL/GenBank/DDBJ databases">
        <title>Complete genome sequence of Thermococcus radiotolerans type strain EJ2.</title>
        <authorList>
            <person name="Oger P.M."/>
        </authorList>
    </citation>
    <scope>NUCLEOTIDE SEQUENCE [LARGE SCALE GENOMIC DNA]</scope>
    <source>
        <strain evidence="1 2">EJ2</strain>
    </source>
</reference>
<dbReference type="NCBIfam" id="TIGR04088">
    <property type="entry name" value="cognate_SipW"/>
    <property type="match status" value="1"/>
</dbReference>
<gene>
    <name evidence="1" type="ORF">A3L10_08600</name>
</gene>
<accession>A0A2Z2N3P5</accession>
<proteinExistence type="predicted"/>
<name>A0A2Z2N3P5_9EURY</name>
<dbReference type="InterPro" id="IPR022121">
    <property type="entry name" value="Peptidase_M73_camelysin"/>
</dbReference>
<dbReference type="AlphaFoldDB" id="A0A2Z2N3P5"/>
<sequence>MRRFPLVVVIVAVLAISILGGAGTFSVFSDTETSSGNVIAAGTLDLKVWNGTHWVDDPNVIHFEVSNMAPGDKVTWKFKLKNSGTLPGNLSFKFLNIVSHENGLLEPEIENGDVEGEQVTERYTHYKHSSDYGDGELWDQLSISVYVDENDDGEHQWYERTILSKQFTDYSSTYSIPNNTYIPTGIVLGPGENVTLLMEITFKGSGFILGWDENWTSYGININNVAMSDSVEFDLEFKLTQTD</sequence>